<accession>U6L562</accession>
<dbReference type="GeneID" id="25253756"/>
<evidence type="ECO:0000313" key="2">
    <source>
        <dbReference type="EMBL" id="CDJ45306.1"/>
    </source>
</evidence>
<feature type="compositionally biased region" description="Pro residues" evidence="1">
    <location>
        <begin position="11"/>
        <end position="26"/>
    </location>
</feature>
<sequence>MEFCPATEGPPVGPPSPVGGPSPVRAPSPVGGPAGGPRRGGPPSRGALVAMKPLREFPGVSANFDGLWQIWLRQQEALSIEDVPPLGAGGPSSTLPEGAPPARQSGGAPSGAPPGGPQKEAPGGPQEGPPETYRVMLNASNAEDELVYDVYKEQPLPDPVAAAAAAAAATAAPPPSVYPSEDPLGPPATWGAPGPPPVDPFASAVGASEGFNTFWERMQRNRAQQYY</sequence>
<evidence type="ECO:0000313" key="3">
    <source>
        <dbReference type="Proteomes" id="UP000030747"/>
    </source>
</evidence>
<feature type="region of interest" description="Disordered" evidence="1">
    <location>
        <begin position="1"/>
        <end position="49"/>
    </location>
</feature>
<feature type="region of interest" description="Disordered" evidence="1">
    <location>
        <begin position="166"/>
        <end position="200"/>
    </location>
</feature>
<gene>
    <name evidence="2" type="ORF">ETH_00023220</name>
</gene>
<keyword evidence="3" id="KW-1185">Reference proteome</keyword>
<dbReference type="VEuPathDB" id="ToxoDB:ETH2_0955700"/>
<dbReference type="AlphaFoldDB" id="U6L562"/>
<evidence type="ECO:0000256" key="1">
    <source>
        <dbReference type="SAM" id="MobiDB-lite"/>
    </source>
</evidence>
<proteinExistence type="predicted"/>
<protein>
    <submittedName>
        <fullName evidence="2">Uncharacterized protein</fullName>
    </submittedName>
</protein>
<dbReference type="VEuPathDB" id="ToxoDB:ETH_00023220"/>
<organism evidence="2 3">
    <name type="scientific">Eimeria tenella</name>
    <name type="common">Coccidian parasite</name>
    <dbReference type="NCBI Taxonomy" id="5802"/>
    <lineage>
        <taxon>Eukaryota</taxon>
        <taxon>Sar</taxon>
        <taxon>Alveolata</taxon>
        <taxon>Apicomplexa</taxon>
        <taxon>Conoidasida</taxon>
        <taxon>Coccidia</taxon>
        <taxon>Eucoccidiorida</taxon>
        <taxon>Eimeriorina</taxon>
        <taxon>Eimeriidae</taxon>
        <taxon>Eimeria</taxon>
    </lineage>
</organism>
<dbReference type="Proteomes" id="UP000030747">
    <property type="component" value="Unassembled WGS sequence"/>
</dbReference>
<dbReference type="OrthoDB" id="349279at2759"/>
<name>U6L562_EIMTE</name>
<dbReference type="EMBL" id="HG678159">
    <property type="protein sequence ID" value="CDJ45306.1"/>
    <property type="molecule type" value="Genomic_DNA"/>
</dbReference>
<reference evidence="2" key="1">
    <citation type="submission" date="2013-10" db="EMBL/GenBank/DDBJ databases">
        <title>Genomic analysis of the causative agents of coccidiosis in chickens.</title>
        <authorList>
            <person name="Reid A.J."/>
            <person name="Blake D."/>
            <person name="Billington K."/>
            <person name="Browne H."/>
            <person name="Dunn M."/>
            <person name="Hung S."/>
            <person name="Kawahara F."/>
            <person name="Miranda-Saavedra D."/>
            <person name="Mourier T."/>
            <person name="Nagra H."/>
            <person name="Otto T.D."/>
            <person name="Rawlings N."/>
            <person name="Sanchez A."/>
            <person name="Sanders M."/>
            <person name="Subramaniam C."/>
            <person name="Tay Y."/>
            <person name="Dear P."/>
            <person name="Doerig C."/>
            <person name="Gruber A."/>
            <person name="Parkinson J."/>
            <person name="Shirley M."/>
            <person name="Wan K.L."/>
            <person name="Berriman M."/>
            <person name="Tomley F."/>
            <person name="Pain A."/>
        </authorList>
    </citation>
    <scope>NUCLEOTIDE SEQUENCE [LARGE SCALE GENOMIC DNA]</scope>
    <source>
        <strain evidence="2">Houghton</strain>
    </source>
</reference>
<dbReference type="RefSeq" id="XP_013236052.1">
    <property type="nucleotide sequence ID" value="XM_013380598.1"/>
</dbReference>
<reference evidence="2" key="2">
    <citation type="submission" date="2013-10" db="EMBL/GenBank/DDBJ databases">
        <authorList>
            <person name="Aslett M."/>
        </authorList>
    </citation>
    <scope>NUCLEOTIDE SEQUENCE [LARGE SCALE GENOMIC DNA]</scope>
    <source>
        <strain evidence="2">Houghton</strain>
    </source>
</reference>
<feature type="region of interest" description="Disordered" evidence="1">
    <location>
        <begin position="82"/>
        <end position="137"/>
    </location>
</feature>